<dbReference type="RefSeq" id="WP_151681361.1">
    <property type="nucleotide sequence ID" value="NZ_BKZP01000034.1"/>
</dbReference>
<dbReference type="GO" id="GO:0005886">
    <property type="term" value="C:plasma membrane"/>
    <property type="evidence" value="ECO:0007669"/>
    <property type="project" value="UniProtKB-SubCell"/>
</dbReference>
<dbReference type="AlphaFoldDB" id="A0A5J4JPN4"/>
<dbReference type="Pfam" id="PF08478">
    <property type="entry name" value="POTRA_1"/>
    <property type="match status" value="1"/>
</dbReference>
<dbReference type="PANTHER" id="PTHR37820">
    <property type="entry name" value="CELL DIVISION PROTEIN DIVIB"/>
    <property type="match status" value="1"/>
</dbReference>
<evidence type="ECO:0000313" key="11">
    <source>
        <dbReference type="Proteomes" id="UP000391919"/>
    </source>
</evidence>
<sequence length="255" mass="29163">MARSNKNIVSIEDRIPKLKQQRRRKTNRRLIMLLSTFFTLVMLIIYLESPLSRVHHIRIEGNEAVGRQLILKKSGVTTSTNIWNIHKEAIQKKIGQIPEIESVKVGIALPNNLYIKVKEHEKIGYLQEQGRFLPVLDNGRIVRRAIRNIPADSLIFSGFRQDRHLHDMIGQMQKLPDSITNAISEVRYSPSKVDDGLVTLYMNNGFEVRASIATFAEKMVHYPSIISQIGPGKKGVIDLEVGSYFKAYDTEKNDR</sequence>
<evidence type="ECO:0000256" key="4">
    <source>
        <dbReference type="ARBA" id="ARBA00022692"/>
    </source>
</evidence>
<accession>A0A5J4JPN4</accession>
<keyword evidence="2 8" id="KW-1003">Cell membrane</keyword>
<keyword evidence="7 8" id="KW-0131">Cell cycle</keyword>
<comment type="function">
    <text evidence="8">Cell division protein that may be involved in stabilizing or promoting the assembly of the division complex.</text>
</comment>
<reference evidence="10 11" key="1">
    <citation type="submission" date="2019-09" db="EMBL/GenBank/DDBJ databases">
        <title>Draft genome sequence of Bacillus sp. JC-7.</title>
        <authorList>
            <person name="Tanaka N."/>
            <person name="Shiwa Y."/>
            <person name="Fujita N."/>
            <person name="Tanasupawat S."/>
        </authorList>
    </citation>
    <scope>NUCLEOTIDE SEQUENCE [LARGE SCALE GENOMIC DNA]</scope>
    <source>
        <strain evidence="10 11">JC-7</strain>
    </source>
</reference>
<name>A0A5J4JPN4_9BACI</name>
<proteinExistence type="inferred from homology"/>
<dbReference type="Proteomes" id="UP000391919">
    <property type="component" value="Unassembled WGS sequence"/>
</dbReference>
<dbReference type="InterPro" id="IPR050487">
    <property type="entry name" value="FtsQ_DivIB"/>
</dbReference>
<dbReference type="PANTHER" id="PTHR37820:SF1">
    <property type="entry name" value="CELL DIVISION PROTEIN FTSQ"/>
    <property type="match status" value="1"/>
</dbReference>
<dbReference type="PROSITE" id="PS51779">
    <property type="entry name" value="POTRA"/>
    <property type="match status" value="1"/>
</dbReference>
<comment type="similarity">
    <text evidence="8">Belongs to the FtsQ/DivIB family. DivIB subfamily.</text>
</comment>
<evidence type="ECO:0000256" key="5">
    <source>
        <dbReference type="ARBA" id="ARBA00022989"/>
    </source>
</evidence>
<feature type="domain" description="POTRA" evidence="9">
    <location>
        <begin position="52"/>
        <end position="120"/>
    </location>
</feature>
<dbReference type="EMBL" id="BKZQ01000033">
    <property type="protein sequence ID" value="GER71004.1"/>
    <property type="molecule type" value="Genomic_DNA"/>
</dbReference>
<evidence type="ECO:0000313" key="10">
    <source>
        <dbReference type="EMBL" id="GER71004.1"/>
    </source>
</evidence>
<feature type="transmembrane region" description="Helical" evidence="8">
    <location>
        <begin position="30"/>
        <end position="47"/>
    </location>
</feature>
<keyword evidence="6 8" id="KW-0472">Membrane</keyword>
<comment type="caution">
    <text evidence="10">The sequence shown here is derived from an EMBL/GenBank/DDBJ whole genome shotgun (WGS) entry which is preliminary data.</text>
</comment>
<evidence type="ECO:0000256" key="6">
    <source>
        <dbReference type="ARBA" id="ARBA00023136"/>
    </source>
</evidence>
<evidence type="ECO:0000256" key="8">
    <source>
        <dbReference type="HAMAP-Rule" id="MF_00912"/>
    </source>
</evidence>
<gene>
    <name evidence="8 10" type="primary">divIB</name>
    <name evidence="10" type="ORF">BpJC7_23070</name>
</gene>
<keyword evidence="4 8" id="KW-0812">Transmembrane</keyword>
<dbReference type="InterPro" id="IPR034746">
    <property type="entry name" value="POTRA"/>
</dbReference>
<comment type="subcellular location">
    <subcellularLocation>
        <location evidence="8">Cell membrane</location>
        <topology evidence="8">Single-pass type II membrane protein</topology>
    </subcellularLocation>
    <subcellularLocation>
        <location evidence="1">Membrane</location>
    </subcellularLocation>
    <text evidence="8">Localizes to the division septum.</text>
</comment>
<evidence type="ECO:0000256" key="1">
    <source>
        <dbReference type="ARBA" id="ARBA00004370"/>
    </source>
</evidence>
<dbReference type="Gene3D" id="3.40.50.10960">
    <property type="match status" value="1"/>
</dbReference>
<dbReference type="Pfam" id="PF03799">
    <property type="entry name" value="FtsQ_DivIB_C"/>
    <property type="match status" value="1"/>
</dbReference>
<keyword evidence="3 8" id="KW-0132">Cell division</keyword>
<organism evidence="10 11">
    <name type="scientific">Weizmannia acidilactici</name>
    <dbReference type="NCBI Taxonomy" id="2607726"/>
    <lineage>
        <taxon>Bacteria</taxon>
        <taxon>Bacillati</taxon>
        <taxon>Bacillota</taxon>
        <taxon>Bacilli</taxon>
        <taxon>Bacillales</taxon>
        <taxon>Bacillaceae</taxon>
        <taxon>Heyndrickxia</taxon>
    </lineage>
</organism>
<dbReference type="InterPro" id="IPR005548">
    <property type="entry name" value="Cell_div_FtsQ/DivIB_C"/>
</dbReference>
<dbReference type="GO" id="GO:0032153">
    <property type="term" value="C:cell division site"/>
    <property type="evidence" value="ECO:0007669"/>
    <property type="project" value="UniProtKB-UniRule"/>
</dbReference>
<dbReference type="Gene3D" id="3.10.20.310">
    <property type="entry name" value="membrane protein fhac"/>
    <property type="match status" value="1"/>
</dbReference>
<dbReference type="InterPro" id="IPR026580">
    <property type="entry name" value="DivIB"/>
</dbReference>
<keyword evidence="5 8" id="KW-1133">Transmembrane helix</keyword>
<dbReference type="InterPro" id="IPR013685">
    <property type="entry name" value="POTRA_FtsQ_type"/>
</dbReference>
<protein>
    <recommendedName>
        <fullName evidence="8">Cell division protein DivIB</fullName>
    </recommendedName>
</protein>
<keyword evidence="11" id="KW-1185">Reference proteome</keyword>
<dbReference type="HAMAP" id="MF_00912">
    <property type="entry name" value="DivIB"/>
    <property type="match status" value="1"/>
</dbReference>
<evidence type="ECO:0000256" key="7">
    <source>
        <dbReference type="ARBA" id="ARBA00023306"/>
    </source>
</evidence>
<dbReference type="GO" id="GO:0043093">
    <property type="term" value="P:FtsZ-dependent cytokinesis"/>
    <property type="evidence" value="ECO:0007669"/>
    <property type="project" value="UniProtKB-UniRule"/>
</dbReference>
<evidence type="ECO:0000256" key="3">
    <source>
        <dbReference type="ARBA" id="ARBA00022618"/>
    </source>
</evidence>
<evidence type="ECO:0000259" key="9">
    <source>
        <dbReference type="PROSITE" id="PS51779"/>
    </source>
</evidence>
<evidence type="ECO:0000256" key="2">
    <source>
        <dbReference type="ARBA" id="ARBA00022475"/>
    </source>
</evidence>